<dbReference type="InterPro" id="IPR001387">
    <property type="entry name" value="Cro/C1-type_HTH"/>
</dbReference>
<dbReference type="AlphaFoldDB" id="A0A3D9Z3S2"/>
<keyword evidence="3" id="KW-1185">Reference proteome</keyword>
<dbReference type="SMART" id="SM00530">
    <property type="entry name" value="HTH_XRE"/>
    <property type="match status" value="1"/>
</dbReference>
<dbReference type="Pfam" id="PF01381">
    <property type="entry name" value="HTH_3"/>
    <property type="match status" value="1"/>
</dbReference>
<dbReference type="RefSeq" id="WP_115835205.1">
    <property type="nucleotide sequence ID" value="NZ_CP025086.1"/>
</dbReference>
<dbReference type="InterPro" id="IPR010982">
    <property type="entry name" value="Lambda_DNA-bd_dom_sf"/>
</dbReference>
<evidence type="ECO:0000313" key="2">
    <source>
        <dbReference type="EMBL" id="REF89435.1"/>
    </source>
</evidence>
<accession>A0A3D9Z3S2</accession>
<dbReference type="SUPFAM" id="SSF47413">
    <property type="entry name" value="lambda repressor-like DNA-binding domains"/>
    <property type="match status" value="1"/>
</dbReference>
<dbReference type="GO" id="GO:0003677">
    <property type="term" value="F:DNA binding"/>
    <property type="evidence" value="ECO:0007669"/>
    <property type="project" value="UniProtKB-KW"/>
</dbReference>
<keyword evidence="2" id="KW-0238">DNA-binding</keyword>
<gene>
    <name evidence="2" type="ORF">DES32_0656</name>
</gene>
<dbReference type="Gene3D" id="1.10.260.40">
    <property type="entry name" value="lambda repressor-like DNA-binding domains"/>
    <property type="match status" value="1"/>
</dbReference>
<evidence type="ECO:0000313" key="3">
    <source>
        <dbReference type="Proteomes" id="UP000256900"/>
    </source>
</evidence>
<dbReference type="OrthoDB" id="7594891at2"/>
<dbReference type="EMBL" id="QUMO01000001">
    <property type="protein sequence ID" value="REF89435.1"/>
    <property type="molecule type" value="Genomic_DNA"/>
</dbReference>
<reference evidence="2 3" key="1">
    <citation type="submission" date="2018-08" db="EMBL/GenBank/DDBJ databases">
        <title>Genomic Encyclopedia of Type Strains, Phase IV (KMG-IV): sequencing the most valuable type-strain genomes for metagenomic binning, comparative biology and taxonomic classification.</title>
        <authorList>
            <person name="Goeker M."/>
        </authorList>
    </citation>
    <scope>NUCLEOTIDE SEQUENCE [LARGE SCALE GENOMIC DNA]</scope>
    <source>
        <strain evidence="2 3">BW863</strain>
    </source>
</reference>
<organism evidence="2 3">
    <name type="scientific">Methylovirgula ligni</name>
    <dbReference type="NCBI Taxonomy" id="569860"/>
    <lineage>
        <taxon>Bacteria</taxon>
        <taxon>Pseudomonadati</taxon>
        <taxon>Pseudomonadota</taxon>
        <taxon>Alphaproteobacteria</taxon>
        <taxon>Hyphomicrobiales</taxon>
        <taxon>Beijerinckiaceae</taxon>
        <taxon>Methylovirgula</taxon>
    </lineage>
</organism>
<proteinExistence type="predicted"/>
<sequence>MIRNPINVAFGRAVAQRREELELTQADLAGLVGISRASVANIEKGRQNVLLHHVYDLATALEMPKVGDLLPARPKAALGPLEVNVTDGAISSRDVAQVSDLVASVLATHSAKGRR</sequence>
<protein>
    <submittedName>
        <fullName evidence="2">DNA-binding XRE family transcriptional regulator</fullName>
    </submittedName>
</protein>
<dbReference type="CDD" id="cd00093">
    <property type="entry name" value="HTH_XRE"/>
    <property type="match status" value="1"/>
</dbReference>
<dbReference type="Proteomes" id="UP000256900">
    <property type="component" value="Unassembled WGS sequence"/>
</dbReference>
<feature type="domain" description="HTH cro/C1-type" evidence="1">
    <location>
        <begin position="14"/>
        <end position="69"/>
    </location>
</feature>
<name>A0A3D9Z3S2_9HYPH</name>
<dbReference type="PROSITE" id="PS50943">
    <property type="entry name" value="HTH_CROC1"/>
    <property type="match status" value="1"/>
</dbReference>
<comment type="caution">
    <text evidence="2">The sequence shown here is derived from an EMBL/GenBank/DDBJ whole genome shotgun (WGS) entry which is preliminary data.</text>
</comment>
<evidence type="ECO:0000259" key="1">
    <source>
        <dbReference type="PROSITE" id="PS50943"/>
    </source>
</evidence>